<reference evidence="1 2" key="1">
    <citation type="journal article" date="2018" name="Front. Plant Sci.">
        <title>Red Clover (Trifolium pratense) and Zigzag Clover (T. medium) - A Picture of Genomic Similarities and Differences.</title>
        <authorList>
            <person name="Dluhosova J."/>
            <person name="Istvanek J."/>
            <person name="Nedelnik J."/>
            <person name="Repkova J."/>
        </authorList>
    </citation>
    <scope>NUCLEOTIDE SEQUENCE [LARGE SCALE GENOMIC DNA]</scope>
    <source>
        <strain evidence="2">cv. 10/8</strain>
        <tissue evidence="1">Leaf</tissue>
    </source>
</reference>
<sequence length="39" mass="4696">SLWAQLEPHKLDDQAKARKRLMKKLMWLKALRKGRTVYS</sequence>
<dbReference type="EMBL" id="LXQA010597672">
    <property type="protein sequence ID" value="MCI61319.1"/>
    <property type="molecule type" value="Genomic_DNA"/>
</dbReference>
<evidence type="ECO:0000313" key="2">
    <source>
        <dbReference type="Proteomes" id="UP000265520"/>
    </source>
</evidence>
<accession>A0A392TJH8</accession>
<comment type="caution">
    <text evidence="1">The sequence shown here is derived from an EMBL/GenBank/DDBJ whole genome shotgun (WGS) entry which is preliminary data.</text>
</comment>
<keyword evidence="2" id="KW-1185">Reference proteome</keyword>
<name>A0A392TJH8_9FABA</name>
<dbReference type="Proteomes" id="UP000265520">
    <property type="component" value="Unassembled WGS sequence"/>
</dbReference>
<dbReference type="AlphaFoldDB" id="A0A392TJH8"/>
<feature type="non-terminal residue" evidence="1">
    <location>
        <position position="1"/>
    </location>
</feature>
<protein>
    <submittedName>
        <fullName evidence="1">Uncharacterized protein</fullName>
    </submittedName>
</protein>
<proteinExistence type="predicted"/>
<evidence type="ECO:0000313" key="1">
    <source>
        <dbReference type="EMBL" id="MCI61319.1"/>
    </source>
</evidence>
<organism evidence="1 2">
    <name type="scientific">Trifolium medium</name>
    <dbReference type="NCBI Taxonomy" id="97028"/>
    <lineage>
        <taxon>Eukaryota</taxon>
        <taxon>Viridiplantae</taxon>
        <taxon>Streptophyta</taxon>
        <taxon>Embryophyta</taxon>
        <taxon>Tracheophyta</taxon>
        <taxon>Spermatophyta</taxon>
        <taxon>Magnoliopsida</taxon>
        <taxon>eudicotyledons</taxon>
        <taxon>Gunneridae</taxon>
        <taxon>Pentapetalae</taxon>
        <taxon>rosids</taxon>
        <taxon>fabids</taxon>
        <taxon>Fabales</taxon>
        <taxon>Fabaceae</taxon>
        <taxon>Papilionoideae</taxon>
        <taxon>50 kb inversion clade</taxon>
        <taxon>NPAAA clade</taxon>
        <taxon>Hologalegina</taxon>
        <taxon>IRL clade</taxon>
        <taxon>Trifolieae</taxon>
        <taxon>Trifolium</taxon>
    </lineage>
</organism>